<name>A0ABM7PSS8_SINCY</name>
<dbReference type="InterPro" id="IPR029039">
    <property type="entry name" value="Flavoprotein-like_sf"/>
</dbReference>
<sequence length="184" mass="19892">MTQVFIAYGTTEGHTATISEFVADVLRGRGHGVTVADVNEMDAVPDEYGAIIVGDSVHVGKHDKSVIDFAARNLGALGSHPSAFLSVSLGVVGDEQEARKYVREFEAASGWHPEHVSLVAGALLYTQYSFVKRQLMRTIAASKAGVLSTDTSVDHIYTDWDQLRRFAEDFADQLASTPARPNPA</sequence>
<evidence type="ECO:0000313" key="3">
    <source>
        <dbReference type="Proteomes" id="UP001319861"/>
    </source>
</evidence>
<dbReference type="Proteomes" id="UP001319861">
    <property type="component" value="Chromosome"/>
</dbReference>
<keyword evidence="3" id="KW-1185">Reference proteome</keyword>
<dbReference type="Gene3D" id="3.40.50.360">
    <property type="match status" value="1"/>
</dbReference>
<gene>
    <name evidence="2" type="primary">hemG_2</name>
    <name evidence="2" type="ORF">SCMU_10520</name>
</gene>
<feature type="domain" description="Flavodoxin" evidence="1">
    <location>
        <begin position="6"/>
        <end position="145"/>
    </location>
</feature>
<proteinExistence type="predicted"/>
<evidence type="ECO:0000313" key="2">
    <source>
        <dbReference type="EMBL" id="BCT75210.1"/>
    </source>
</evidence>
<protein>
    <submittedName>
        <fullName evidence="2">Protoporphyrinogen oxidase</fullName>
    </submittedName>
</protein>
<reference evidence="2 3" key="1">
    <citation type="journal article" date="2021" name="J. Biosci. Bioeng.">
        <title>Identification and characterization of a chc gene cluster responsible for the aromatization pathway of cyclohexanecarboxylate degradation in Sinomonas cyclohexanicum ATCC 51369.</title>
        <authorList>
            <person name="Yamamoto T."/>
            <person name="Hasegawa Y."/>
            <person name="Lau P.C.K."/>
            <person name="Iwaki H."/>
        </authorList>
    </citation>
    <scope>NUCLEOTIDE SEQUENCE [LARGE SCALE GENOMIC DNA]</scope>
    <source>
        <strain evidence="2 3">ATCC 51369</strain>
    </source>
</reference>
<evidence type="ECO:0000259" key="1">
    <source>
        <dbReference type="Pfam" id="PF12724"/>
    </source>
</evidence>
<dbReference type="RefSeq" id="WP_229231975.1">
    <property type="nucleotide sequence ID" value="NZ_AP024525.1"/>
</dbReference>
<dbReference type="SUPFAM" id="SSF52218">
    <property type="entry name" value="Flavoproteins"/>
    <property type="match status" value="1"/>
</dbReference>
<dbReference type="InterPro" id="IPR026816">
    <property type="entry name" value="Flavodoxin_dom"/>
</dbReference>
<dbReference type="InterPro" id="IPR052200">
    <property type="entry name" value="Protoporphyrinogen_IX_DH"/>
</dbReference>
<organism evidence="2 3">
    <name type="scientific">Sinomonas cyclohexanicum</name>
    <name type="common">Corynebacterium cyclohexanicum</name>
    <dbReference type="NCBI Taxonomy" id="322009"/>
    <lineage>
        <taxon>Bacteria</taxon>
        <taxon>Bacillati</taxon>
        <taxon>Actinomycetota</taxon>
        <taxon>Actinomycetes</taxon>
        <taxon>Micrococcales</taxon>
        <taxon>Micrococcaceae</taxon>
        <taxon>Sinomonas</taxon>
    </lineage>
</organism>
<dbReference type="PANTHER" id="PTHR38030">
    <property type="entry name" value="PROTOPORPHYRINOGEN IX DEHYDROGENASE [MENAQUINONE]"/>
    <property type="match status" value="1"/>
</dbReference>
<dbReference type="PANTHER" id="PTHR38030:SF2">
    <property type="entry name" value="PROTOPORPHYRINOGEN IX DEHYDROGENASE [QUINONE]"/>
    <property type="match status" value="1"/>
</dbReference>
<dbReference type="Pfam" id="PF12724">
    <property type="entry name" value="Flavodoxin_5"/>
    <property type="match status" value="1"/>
</dbReference>
<accession>A0ABM7PSS8</accession>
<dbReference type="EMBL" id="AP024525">
    <property type="protein sequence ID" value="BCT75210.1"/>
    <property type="molecule type" value="Genomic_DNA"/>
</dbReference>